<proteinExistence type="predicted"/>
<keyword evidence="2" id="KW-1185">Reference proteome</keyword>
<evidence type="ECO:0000313" key="2">
    <source>
        <dbReference type="Proteomes" id="UP000006315"/>
    </source>
</evidence>
<organism evidence="1 2">
    <name type="scientific">Schinkia azotoformans LMG 9581</name>
    <dbReference type="NCBI Taxonomy" id="1131731"/>
    <lineage>
        <taxon>Bacteria</taxon>
        <taxon>Bacillati</taxon>
        <taxon>Bacillota</taxon>
        <taxon>Bacilli</taxon>
        <taxon>Bacillales</taxon>
        <taxon>Bacillaceae</taxon>
        <taxon>Calidifontibacillus/Schinkia group</taxon>
        <taxon>Schinkia</taxon>
    </lineage>
</organism>
<comment type="caution">
    <text evidence="1">The sequence shown here is derived from an EMBL/GenBank/DDBJ whole genome shotgun (WGS) entry which is preliminary data.</text>
</comment>
<reference evidence="1 2" key="1">
    <citation type="journal article" date="2012" name="Front. Microbiol.">
        <title>Redundancy and modularity in membrane-associated dissimilatory nitrate reduction in Bacillus.</title>
        <authorList>
            <person name="Heylen K."/>
            <person name="Keltjens J."/>
        </authorList>
    </citation>
    <scope>NUCLEOTIDE SEQUENCE [LARGE SCALE GENOMIC DNA]</scope>
    <source>
        <strain evidence="1 2">LMG 9581</strain>
    </source>
</reference>
<protein>
    <submittedName>
        <fullName evidence="1">Uncharacterized protein</fullName>
    </submittedName>
</protein>
<name>K6CAB8_SCHAZ</name>
<dbReference type="AlphaFoldDB" id="K6CAB8"/>
<dbReference type="EMBL" id="AJLR01000042">
    <property type="protein sequence ID" value="EKN68050.1"/>
    <property type="molecule type" value="Genomic_DNA"/>
</dbReference>
<dbReference type="PATRIC" id="fig|1131731.3.peg.1252"/>
<gene>
    <name evidence="1" type="ORF">BAZO_06019</name>
</gene>
<accession>K6CAB8</accession>
<dbReference type="Proteomes" id="UP000006315">
    <property type="component" value="Unassembled WGS sequence"/>
</dbReference>
<sequence length="104" mass="11695">MNNNFIGVKQFDELVSVINDKSLKLCGINTELAKEIESQTSYSPESYKVAFETLAKHVRGWAEAHNDGSLLFSLVMESNEDLENDEDAFALIQHGLSKQEMEVN</sequence>
<evidence type="ECO:0000313" key="1">
    <source>
        <dbReference type="EMBL" id="EKN68050.1"/>
    </source>
</evidence>
<dbReference type="STRING" id="1131731.BAZO_06019"/>
<dbReference type="RefSeq" id="WP_003330420.1">
    <property type="nucleotide sequence ID" value="NZ_AJLR01000042.1"/>
</dbReference>